<accession>A0A2W7CJ32</accession>
<protein>
    <recommendedName>
        <fullName evidence="3">DUF4304 domain-containing protein</fullName>
    </recommendedName>
</protein>
<dbReference type="EMBL" id="MZXV01000080">
    <property type="protein sequence ID" value="PZV33819.1"/>
    <property type="molecule type" value="Genomic_DNA"/>
</dbReference>
<dbReference type="OrthoDB" id="362084at2"/>
<dbReference type="Proteomes" id="UP000248616">
    <property type="component" value="Unassembled WGS sequence"/>
</dbReference>
<proteinExistence type="predicted"/>
<gene>
    <name evidence="1" type="ORF">B5V02_36640</name>
</gene>
<dbReference type="AlphaFoldDB" id="A0A2W7CJ32"/>
<dbReference type="RefSeq" id="WP_146606217.1">
    <property type="nucleotide sequence ID" value="NZ_MZXV01000080.1"/>
</dbReference>
<organism evidence="1 2">
    <name type="scientific">Mesorhizobium kowhaii</name>
    <dbReference type="NCBI Taxonomy" id="1300272"/>
    <lineage>
        <taxon>Bacteria</taxon>
        <taxon>Pseudomonadati</taxon>
        <taxon>Pseudomonadota</taxon>
        <taxon>Alphaproteobacteria</taxon>
        <taxon>Hyphomicrobiales</taxon>
        <taxon>Phyllobacteriaceae</taxon>
        <taxon>Mesorhizobium</taxon>
    </lineage>
</organism>
<evidence type="ECO:0000313" key="2">
    <source>
        <dbReference type="Proteomes" id="UP000248616"/>
    </source>
</evidence>
<evidence type="ECO:0000313" key="1">
    <source>
        <dbReference type="EMBL" id="PZV33819.1"/>
    </source>
</evidence>
<comment type="caution">
    <text evidence="1">The sequence shown here is derived from an EMBL/GenBank/DDBJ whole genome shotgun (WGS) entry which is preliminary data.</text>
</comment>
<keyword evidence="2" id="KW-1185">Reference proteome</keyword>
<dbReference type="InterPro" id="IPR025412">
    <property type="entry name" value="DUF4304"/>
</dbReference>
<dbReference type="Pfam" id="PF14137">
    <property type="entry name" value="DUF4304"/>
    <property type="match status" value="1"/>
</dbReference>
<evidence type="ECO:0008006" key="3">
    <source>
        <dbReference type="Google" id="ProtNLM"/>
    </source>
</evidence>
<sequence>MDREAPTQVFLDACHQISSRLEPVGFRFAKSGPHASRRTGDWIFKISFQSNYLNVGGEYVELVVHASVHNKVIREWDERSGWPANASNWVAGGQLGNLRTPHHWQTWNIANPLTRQAEIANIVANIQTTVLPFFERFGAPRKLAEQLAHSEIPGFMFPQNSVRFVFWQLGSEAAENCMSYWVARLQSSDAFRSERDVPTLPNRLASGSDANNLARVARAMKIGLSL</sequence>
<reference evidence="2" key="1">
    <citation type="submission" date="2017-03" db="EMBL/GenBank/DDBJ databases">
        <authorList>
            <person name="Safronova V.I."/>
            <person name="Sazanova A.L."/>
            <person name="Chirak E.R."/>
        </authorList>
    </citation>
    <scope>NUCLEOTIDE SEQUENCE [LARGE SCALE GENOMIC DNA]</scope>
    <source>
        <strain evidence="2">Ach-343</strain>
    </source>
</reference>
<name>A0A2W7CJ32_9HYPH</name>